<evidence type="ECO:0000313" key="3">
    <source>
        <dbReference type="Proteomes" id="UP000746612"/>
    </source>
</evidence>
<dbReference type="Gene3D" id="3.30.40.10">
    <property type="entry name" value="Zinc/RING finger domain, C3HC4 (zinc finger)"/>
    <property type="match status" value="1"/>
</dbReference>
<name>A0A8H3JH07_GIBZA</name>
<evidence type="ECO:0000256" key="1">
    <source>
        <dbReference type="SAM" id="MobiDB-lite"/>
    </source>
</evidence>
<dbReference type="AlphaFoldDB" id="A0A8H3JH07"/>
<dbReference type="GO" id="GO:0006511">
    <property type="term" value="P:ubiquitin-dependent protein catabolic process"/>
    <property type="evidence" value="ECO:0007669"/>
    <property type="project" value="TreeGrafter"/>
</dbReference>
<feature type="compositionally biased region" description="Gly residues" evidence="1">
    <location>
        <begin position="107"/>
        <end position="117"/>
    </location>
</feature>
<feature type="non-terminal residue" evidence="2">
    <location>
        <position position="1"/>
    </location>
</feature>
<dbReference type="GO" id="GO:0033768">
    <property type="term" value="C:SUMO-targeted ubiquitin ligase complex"/>
    <property type="evidence" value="ECO:0007669"/>
    <property type="project" value="TreeGrafter"/>
</dbReference>
<evidence type="ECO:0000313" key="2">
    <source>
        <dbReference type="EMBL" id="CAG2002621.1"/>
    </source>
</evidence>
<feature type="compositionally biased region" description="Polar residues" evidence="1">
    <location>
        <begin position="173"/>
        <end position="185"/>
    </location>
</feature>
<dbReference type="InterPro" id="IPR013083">
    <property type="entry name" value="Znf_RING/FYVE/PHD"/>
</dbReference>
<dbReference type="Pfam" id="PF13920">
    <property type="entry name" value="zf-C3HC4_3"/>
    <property type="match status" value="1"/>
</dbReference>
<organism evidence="2 3">
    <name type="scientific">Gibberella zeae</name>
    <name type="common">Wheat head blight fungus</name>
    <name type="synonym">Fusarium graminearum</name>
    <dbReference type="NCBI Taxonomy" id="5518"/>
    <lineage>
        <taxon>Eukaryota</taxon>
        <taxon>Fungi</taxon>
        <taxon>Dikarya</taxon>
        <taxon>Ascomycota</taxon>
        <taxon>Pezizomycotina</taxon>
        <taxon>Sordariomycetes</taxon>
        <taxon>Hypocreomycetidae</taxon>
        <taxon>Hypocreales</taxon>
        <taxon>Nectriaceae</taxon>
        <taxon>Fusarium</taxon>
    </lineage>
</organism>
<dbReference type="GO" id="GO:0061630">
    <property type="term" value="F:ubiquitin protein ligase activity"/>
    <property type="evidence" value="ECO:0007669"/>
    <property type="project" value="InterPro"/>
</dbReference>
<dbReference type="SMART" id="SM00184">
    <property type="entry name" value="RING"/>
    <property type="match status" value="1"/>
</dbReference>
<dbReference type="GO" id="GO:0032183">
    <property type="term" value="F:SUMO binding"/>
    <property type="evidence" value="ECO:0007669"/>
    <property type="project" value="TreeGrafter"/>
</dbReference>
<sequence length="526" mass="56688">AQPGLSKPSTACTFSSLPRDVLQFDPTMEQGFLYMDLTFSHLLQDDDPGFDFWDSADAFYAPPIAISMSTRIISSPDLAGTEAGSSRSRSQRPIGLEADGFDEQEGAGSGSGTGPGGQHNQIRPTTSSFSLPLPPLIPNTHRARRSSSPTITTQRPRPSHSPPGLSLLGFQTPPRSRATNLSSENLDLPPINLRENETSGQYSRSRALENLLLATNIGDSDLDDLADAEFSSPSTYPSFTNTDPHQSQALTPGVSQTAALQASISAPHRAAANSATTAPRDPSAARHCISNFLGLERSTTQLSSSTNAAGESQSTLPIFDSFDESDLFDSPASSFSDAMPPALRRSAASRTGSTHASKRQRTSTAAANGNTISSRQSPRQKKSSAPKKEMDVEELFGSSPPPRAFIDLETNEDYDTVDLTETNEIPDEIKQPEKDDRIKLAAFQCVICMDDCSNLTVTHCGHLYCASCLHQSLCVDATKGKCPMCRQKLDTKARGNYSSKTKGYWPLELKLMTATRKGKRKANTLS</sequence>
<dbReference type="PROSITE" id="PS00518">
    <property type="entry name" value="ZF_RING_1"/>
    <property type="match status" value="1"/>
</dbReference>
<reference evidence="2" key="1">
    <citation type="submission" date="2021-03" db="EMBL/GenBank/DDBJ databases">
        <authorList>
            <person name="Alouane T."/>
            <person name="Langin T."/>
            <person name="Bonhomme L."/>
        </authorList>
    </citation>
    <scope>NUCLEOTIDE SEQUENCE</scope>
    <source>
        <strain evidence="2">MDC_Fg202</strain>
    </source>
</reference>
<dbReference type="InterPro" id="IPR001841">
    <property type="entry name" value="Znf_RING"/>
</dbReference>
<feature type="compositionally biased region" description="Polar residues" evidence="1">
    <location>
        <begin position="146"/>
        <end position="156"/>
    </location>
</feature>
<feature type="compositionally biased region" description="Polar residues" evidence="1">
    <location>
        <begin position="362"/>
        <end position="372"/>
    </location>
</feature>
<gene>
    <name evidence="2" type="ORF">MDCFG202_LOCUS475931</name>
</gene>
<dbReference type="PANTHER" id="PTHR47094">
    <property type="entry name" value="ELFLESS, ISOFORM B"/>
    <property type="match status" value="1"/>
</dbReference>
<comment type="caution">
    <text evidence="2">The sequence shown here is derived from an EMBL/GenBank/DDBJ whole genome shotgun (WGS) entry which is preliminary data.</text>
</comment>
<dbReference type="Proteomes" id="UP000746612">
    <property type="component" value="Unassembled WGS sequence"/>
</dbReference>
<dbReference type="GO" id="GO:0140082">
    <property type="term" value="F:SUMO-ubiquitin ligase activity"/>
    <property type="evidence" value="ECO:0007669"/>
    <property type="project" value="TreeGrafter"/>
</dbReference>
<proteinExistence type="predicted"/>
<feature type="compositionally biased region" description="Polar residues" evidence="1">
    <location>
        <begin position="231"/>
        <end position="264"/>
    </location>
</feature>
<dbReference type="EMBL" id="CAJPIJ010000172">
    <property type="protein sequence ID" value="CAG2002621.1"/>
    <property type="molecule type" value="Genomic_DNA"/>
</dbReference>
<feature type="region of interest" description="Disordered" evidence="1">
    <location>
        <begin position="100"/>
        <end position="201"/>
    </location>
</feature>
<feature type="region of interest" description="Disordered" evidence="1">
    <location>
        <begin position="225"/>
        <end position="284"/>
    </location>
</feature>
<accession>A0A8H3JH07</accession>
<dbReference type="InterPro" id="IPR017907">
    <property type="entry name" value="Znf_RING_CS"/>
</dbReference>
<protein>
    <submittedName>
        <fullName evidence="2">Uncharacterized protein</fullName>
    </submittedName>
</protein>
<feature type="region of interest" description="Disordered" evidence="1">
    <location>
        <begin position="331"/>
        <end position="404"/>
    </location>
</feature>
<dbReference type="SUPFAM" id="SSF57850">
    <property type="entry name" value="RING/U-box"/>
    <property type="match status" value="1"/>
</dbReference>
<dbReference type="PROSITE" id="PS50089">
    <property type="entry name" value="ZF_RING_2"/>
    <property type="match status" value="1"/>
</dbReference>
<dbReference type="PANTHER" id="PTHR47094:SF1">
    <property type="entry name" value="RING-TYPE E3 UBIQUITIN TRANSFERASE"/>
    <property type="match status" value="1"/>
</dbReference>
<dbReference type="InterPro" id="IPR049627">
    <property type="entry name" value="SLX8"/>
</dbReference>